<gene>
    <name evidence="4" type="ORF">JMUB590_2072</name>
</gene>
<dbReference type="InterPro" id="IPR016181">
    <property type="entry name" value="Acyl_CoA_acyltransferase"/>
</dbReference>
<dbReference type="Proteomes" id="UP000274772">
    <property type="component" value="Chromosome"/>
</dbReference>
<proteinExistence type="predicted"/>
<evidence type="ECO:0000256" key="1">
    <source>
        <dbReference type="ARBA" id="ARBA00022679"/>
    </source>
</evidence>
<dbReference type="PANTHER" id="PTHR43420:SF47">
    <property type="entry name" value="N-ACETYLTRANSFERASE DOMAIN-CONTAINING PROTEIN"/>
    <property type="match status" value="1"/>
</dbReference>
<dbReference type="PROSITE" id="PS51186">
    <property type="entry name" value="GNAT"/>
    <property type="match status" value="1"/>
</dbReference>
<keyword evidence="1" id="KW-0808">Transferase</keyword>
<evidence type="ECO:0000313" key="5">
    <source>
        <dbReference type="Proteomes" id="UP000274772"/>
    </source>
</evidence>
<dbReference type="InterPro" id="IPR050680">
    <property type="entry name" value="YpeA/RimI_acetyltransf"/>
</dbReference>
<dbReference type="Gene3D" id="3.40.630.30">
    <property type="match status" value="1"/>
</dbReference>
<evidence type="ECO:0000256" key="2">
    <source>
        <dbReference type="ARBA" id="ARBA00023315"/>
    </source>
</evidence>
<dbReference type="EMBL" id="AP018586">
    <property type="protein sequence ID" value="BBD93127.1"/>
    <property type="molecule type" value="Genomic_DNA"/>
</dbReference>
<reference evidence="4 5" key="1">
    <citation type="submission" date="2018-05" db="EMBL/GenBank/DDBJ databases">
        <title>Complete genome sequencing of three human clinical isolates of Staphylococcus caprae reveals virulence factors similar to those of S. epidermidis and S. capitis.</title>
        <authorList>
            <person name="Watanabe S."/>
            <person name="Cui L."/>
        </authorList>
    </citation>
    <scope>NUCLEOTIDE SEQUENCE [LARGE SCALE GENOMIC DNA]</scope>
    <source>
        <strain evidence="4 5">JMUB590</strain>
    </source>
</reference>
<dbReference type="GeneID" id="58051809"/>
<feature type="domain" description="N-acetyltransferase" evidence="3">
    <location>
        <begin position="19"/>
        <end position="201"/>
    </location>
</feature>
<name>A0ABN5W5Z2_9STAP</name>
<dbReference type="InterPro" id="IPR000182">
    <property type="entry name" value="GNAT_dom"/>
</dbReference>
<sequence length="201" mass="22789">MVNIQVVPAHPSNKKGGKLTHFAIDEMAKVILGETSKNRINCQLQKLWKKRGNRFSHDISYVAKEDDRVLGAITCASLVKIEKSMVKTVLEIIKMKKLKALKIIFSNPKKLYSLITMDEGNKDEFHISMLATLPEARGKGVGTRLLNFAEKKAQKEGFNKLSLTVVKDNDKALNLYKKFGFSIVGEINKSPFYLYQMRKNI</sequence>
<accession>A0ABN5W5Z2</accession>
<dbReference type="RefSeq" id="WP_002441625.1">
    <property type="nucleotide sequence ID" value="NZ_AP018585.1"/>
</dbReference>
<dbReference type="Pfam" id="PF00583">
    <property type="entry name" value="Acetyltransf_1"/>
    <property type="match status" value="1"/>
</dbReference>
<dbReference type="SUPFAM" id="SSF55729">
    <property type="entry name" value="Acyl-CoA N-acyltransferases (Nat)"/>
    <property type="match status" value="1"/>
</dbReference>
<dbReference type="CDD" id="cd04301">
    <property type="entry name" value="NAT_SF"/>
    <property type="match status" value="1"/>
</dbReference>
<dbReference type="PANTHER" id="PTHR43420">
    <property type="entry name" value="ACETYLTRANSFERASE"/>
    <property type="match status" value="1"/>
</dbReference>
<keyword evidence="2" id="KW-0012">Acyltransferase</keyword>
<evidence type="ECO:0000313" key="4">
    <source>
        <dbReference type="EMBL" id="BBD93127.1"/>
    </source>
</evidence>
<organism evidence="4 5">
    <name type="scientific">Staphylococcus caprae</name>
    <dbReference type="NCBI Taxonomy" id="29380"/>
    <lineage>
        <taxon>Bacteria</taxon>
        <taxon>Bacillati</taxon>
        <taxon>Bacillota</taxon>
        <taxon>Bacilli</taxon>
        <taxon>Bacillales</taxon>
        <taxon>Staphylococcaceae</taxon>
        <taxon>Staphylococcus</taxon>
    </lineage>
</organism>
<keyword evidence="5" id="KW-1185">Reference proteome</keyword>
<evidence type="ECO:0000259" key="3">
    <source>
        <dbReference type="PROSITE" id="PS51186"/>
    </source>
</evidence>
<protein>
    <submittedName>
        <fullName evidence="4">Acetyltransferase, GNAT family</fullName>
    </submittedName>
</protein>